<name>A0A0F9MGP5_9ZZZZ</name>
<dbReference type="PANTHER" id="PTHR15160">
    <property type="entry name" value="VON HIPPEL-LINDAU PROTEIN"/>
    <property type="match status" value="1"/>
</dbReference>
<proteinExistence type="predicted"/>
<dbReference type="PROSITE" id="PS51658">
    <property type="entry name" value="BFN"/>
    <property type="match status" value="1"/>
</dbReference>
<protein>
    <recommendedName>
        <fullName evidence="1">BFN domain-containing protein</fullName>
    </recommendedName>
</protein>
<sequence length="157" mass="17917">MKKMQVHGVNLDVMTNQPVVILKDVENKRFLPIWIGQFEATSILMELQGVKSTRPLTHDLMRSIFESLDIKLKKVVINNIEDGTFFARIHVESNSEELDLDARPSDAIALAVRVKAPIYADEEVVEKASIISEDGEEEEVERFKDFIETVNPEDFTE</sequence>
<dbReference type="InterPro" id="IPR036104">
    <property type="entry name" value="BFN_sf"/>
</dbReference>
<dbReference type="PANTHER" id="PTHR15160:SF1">
    <property type="entry name" value="VON HIPPEL-LINDAU DISEASE TUMOR SUPPRESSOR"/>
    <property type="match status" value="1"/>
</dbReference>
<feature type="domain" description="BFN" evidence="1">
    <location>
        <begin position="1"/>
        <end position="132"/>
    </location>
</feature>
<evidence type="ECO:0000313" key="2">
    <source>
        <dbReference type="EMBL" id="KKN06590.1"/>
    </source>
</evidence>
<reference evidence="2" key="1">
    <citation type="journal article" date="2015" name="Nature">
        <title>Complex archaea that bridge the gap between prokaryotes and eukaryotes.</title>
        <authorList>
            <person name="Spang A."/>
            <person name="Saw J.H."/>
            <person name="Jorgensen S.L."/>
            <person name="Zaremba-Niedzwiedzka K."/>
            <person name="Martijn J."/>
            <person name="Lind A.E."/>
            <person name="van Eijk R."/>
            <person name="Schleper C."/>
            <person name="Guy L."/>
            <person name="Ettema T.J."/>
        </authorList>
    </citation>
    <scope>NUCLEOTIDE SEQUENCE</scope>
</reference>
<dbReference type="SUPFAM" id="SSF103256">
    <property type="entry name" value="Hypothetical protein TM0160"/>
    <property type="match status" value="1"/>
</dbReference>
<dbReference type="AlphaFoldDB" id="A0A0F9MGP5"/>
<dbReference type="Gene3D" id="3.10.690.10">
    <property type="entry name" value="Bifunctional nuclease domain"/>
    <property type="match status" value="1"/>
</dbReference>
<evidence type="ECO:0000259" key="1">
    <source>
        <dbReference type="PROSITE" id="PS51658"/>
    </source>
</evidence>
<accession>A0A0F9MGP5</accession>
<dbReference type="Pfam" id="PF02577">
    <property type="entry name" value="BFN_dom"/>
    <property type="match status" value="1"/>
</dbReference>
<dbReference type="GO" id="GO:0004518">
    <property type="term" value="F:nuclease activity"/>
    <property type="evidence" value="ECO:0007669"/>
    <property type="project" value="InterPro"/>
</dbReference>
<comment type="caution">
    <text evidence="2">The sequence shown here is derived from an EMBL/GenBank/DDBJ whole genome shotgun (WGS) entry which is preliminary data.</text>
</comment>
<organism evidence="2">
    <name type="scientific">marine sediment metagenome</name>
    <dbReference type="NCBI Taxonomy" id="412755"/>
    <lineage>
        <taxon>unclassified sequences</taxon>
        <taxon>metagenomes</taxon>
        <taxon>ecological metagenomes</taxon>
    </lineage>
</organism>
<dbReference type="EMBL" id="LAZR01004672">
    <property type="protein sequence ID" value="KKN06590.1"/>
    <property type="molecule type" value="Genomic_DNA"/>
</dbReference>
<dbReference type="InterPro" id="IPR003729">
    <property type="entry name" value="Bi_nuclease_dom"/>
</dbReference>
<gene>
    <name evidence="2" type="ORF">LCGC14_1075630</name>
</gene>